<dbReference type="KEGG" id="nhu:H0264_00765"/>
<keyword evidence="2" id="KW-1185">Reference proteome</keyword>
<dbReference type="RefSeq" id="WP_181582172.1">
    <property type="nucleotide sequence ID" value="NZ_CP059399.1"/>
</dbReference>
<evidence type="ECO:0000313" key="2">
    <source>
        <dbReference type="Proteomes" id="UP000515512"/>
    </source>
</evidence>
<evidence type="ECO:0008006" key="3">
    <source>
        <dbReference type="Google" id="ProtNLM"/>
    </source>
</evidence>
<reference evidence="1 2" key="1">
    <citation type="submission" date="2020-07" db="EMBL/GenBank/DDBJ databases">
        <authorList>
            <person name="Zhuang K."/>
            <person name="Ran Y."/>
        </authorList>
    </citation>
    <scope>NUCLEOTIDE SEQUENCE [LARGE SCALE GENOMIC DNA]</scope>
    <source>
        <strain evidence="1 2">WCH-YHL-001</strain>
    </source>
</reference>
<evidence type="ECO:0000313" key="1">
    <source>
        <dbReference type="EMBL" id="QLY30974.1"/>
    </source>
</evidence>
<proteinExistence type="predicted"/>
<organism evidence="1 2">
    <name type="scientific">Nocardia huaxiensis</name>
    <dbReference type="NCBI Taxonomy" id="2755382"/>
    <lineage>
        <taxon>Bacteria</taxon>
        <taxon>Bacillati</taxon>
        <taxon>Actinomycetota</taxon>
        <taxon>Actinomycetes</taxon>
        <taxon>Mycobacteriales</taxon>
        <taxon>Nocardiaceae</taxon>
        <taxon>Nocardia</taxon>
    </lineage>
</organism>
<protein>
    <recommendedName>
        <fullName evidence="3">Arsenate reductase</fullName>
    </recommendedName>
</protein>
<dbReference type="EMBL" id="CP059399">
    <property type="protein sequence ID" value="QLY30974.1"/>
    <property type="molecule type" value="Genomic_DNA"/>
</dbReference>
<dbReference type="AlphaFoldDB" id="A0A7D6VAS0"/>
<dbReference type="Proteomes" id="UP000515512">
    <property type="component" value="Chromosome"/>
</dbReference>
<name>A0A7D6VAS0_9NOCA</name>
<accession>A0A7D6VAS0</accession>
<gene>
    <name evidence="1" type="ORF">H0264_00765</name>
</gene>
<sequence>MTPESGATAWVPDACTLPTVEQPLRTLEFATLLGETARRVHRRSATRLEVVIPAAAESAARDLARRESECCAFFAFSFEGDADDTVMGIEVPPAHSDILDAMQARAAR</sequence>